<evidence type="ECO:0000256" key="1">
    <source>
        <dbReference type="ARBA" id="ARBA00004651"/>
    </source>
</evidence>
<feature type="transmembrane region" description="Helical" evidence="7">
    <location>
        <begin position="6"/>
        <end position="21"/>
    </location>
</feature>
<gene>
    <name evidence="11" type="ORF">BIT28_00665</name>
</gene>
<evidence type="ECO:0000259" key="9">
    <source>
        <dbReference type="Pfam" id="PF07662"/>
    </source>
</evidence>
<keyword evidence="4 7" id="KW-0812">Transmembrane</keyword>
<keyword evidence="6 7" id="KW-0472">Membrane</keyword>
<evidence type="ECO:0000256" key="6">
    <source>
        <dbReference type="ARBA" id="ARBA00023136"/>
    </source>
</evidence>
<comment type="subcellular location">
    <subcellularLocation>
        <location evidence="1">Cell membrane</location>
        <topology evidence="1">Multi-pass membrane protein</topology>
    </subcellularLocation>
</comment>
<dbReference type="GO" id="GO:0005337">
    <property type="term" value="F:nucleoside transmembrane transporter activity"/>
    <property type="evidence" value="ECO:0007669"/>
    <property type="project" value="InterPro"/>
</dbReference>
<keyword evidence="3" id="KW-1003">Cell membrane</keyword>
<keyword evidence="5 7" id="KW-1133">Transmembrane helix</keyword>
<sequence>MTMIQSVLGIITLLSIGFIFSENRKAISWRAVAGAFAIILVVAFFVLATEMGAGVLLSISNAVGNVFGYGAEGIQFAFGSLVNFSVDGIGFVWALQVLPQIIFTASLTSLLYYLGIMQWFVYIIGGGLQKVLGTSRAESMNAAGNIVLGQTEAPLLVKPYHRVLTRSQIFAVMVGGLSSIAGSILAGLAGMGVELNYLIMACFMSAPAGLMFAKLIIPETEVTIDEVPELPDDEKPTSFIDAVAKGAIAGVGIAAIVGAVIISCIGLMALLNGGLNAIGEMVNITGLSVDMILGTLFSPVAWLIGIPWEEASIAGSFLGQKIAMNEFVAFANMGKIVMTERSTAIMTIALCGFANIGSVAMVCGALSKMIPTKAGVIGQIGMKVLLAATLANLMNATIVGLFV</sequence>
<feature type="transmembrane region" description="Helical" evidence="7">
    <location>
        <begin position="282"/>
        <end position="304"/>
    </location>
</feature>
<organism evidence="11 12">
    <name type="scientific">Photobacterium proteolyticum</name>
    <dbReference type="NCBI Taxonomy" id="1903952"/>
    <lineage>
        <taxon>Bacteria</taxon>
        <taxon>Pseudomonadati</taxon>
        <taxon>Pseudomonadota</taxon>
        <taxon>Gammaproteobacteria</taxon>
        <taxon>Vibrionales</taxon>
        <taxon>Vibrionaceae</taxon>
        <taxon>Photobacterium</taxon>
    </lineage>
</organism>
<proteinExistence type="inferred from homology"/>
<dbReference type="AlphaFoldDB" id="A0A1Q9GXB7"/>
<evidence type="ECO:0000256" key="7">
    <source>
        <dbReference type="SAM" id="Phobius"/>
    </source>
</evidence>
<dbReference type="InterPro" id="IPR002668">
    <property type="entry name" value="CNT_N_dom"/>
</dbReference>
<keyword evidence="12" id="KW-1185">Reference proteome</keyword>
<feature type="domain" description="Concentrative nucleoside transporter N-terminal" evidence="8">
    <location>
        <begin position="8"/>
        <end position="81"/>
    </location>
</feature>
<dbReference type="EMBL" id="MJIL01000049">
    <property type="protein sequence ID" value="OLQ79801.1"/>
    <property type="molecule type" value="Genomic_DNA"/>
</dbReference>
<dbReference type="Proteomes" id="UP000186905">
    <property type="component" value="Unassembled WGS sequence"/>
</dbReference>
<feature type="transmembrane region" description="Helical" evidence="7">
    <location>
        <begin position="76"/>
        <end position="98"/>
    </location>
</feature>
<dbReference type="Pfam" id="PF01773">
    <property type="entry name" value="Nucleos_tra2_N"/>
    <property type="match status" value="1"/>
</dbReference>
<evidence type="ECO:0000259" key="8">
    <source>
        <dbReference type="Pfam" id="PF01773"/>
    </source>
</evidence>
<evidence type="ECO:0000256" key="3">
    <source>
        <dbReference type="ARBA" id="ARBA00022475"/>
    </source>
</evidence>
<feature type="transmembrane region" description="Helical" evidence="7">
    <location>
        <begin position="247"/>
        <end position="270"/>
    </location>
</feature>
<dbReference type="GO" id="GO:0005886">
    <property type="term" value="C:plasma membrane"/>
    <property type="evidence" value="ECO:0007669"/>
    <property type="project" value="UniProtKB-SubCell"/>
</dbReference>
<feature type="transmembrane region" description="Helical" evidence="7">
    <location>
        <begin position="33"/>
        <end position="56"/>
    </location>
</feature>
<reference evidence="11 12" key="1">
    <citation type="submission" date="2016-09" db="EMBL/GenBank/DDBJ databases">
        <title>Photobacterium proteolyticum sp. nov. a protease producing bacterium isolated from ocean sediments of Laizhou Bay.</title>
        <authorList>
            <person name="Li Y."/>
        </authorList>
    </citation>
    <scope>NUCLEOTIDE SEQUENCE [LARGE SCALE GENOMIC DNA]</scope>
    <source>
        <strain evidence="11 12">13-12</strain>
    </source>
</reference>
<feature type="transmembrane region" description="Helical" evidence="7">
    <location>
        <begin position="169"/>
        <end position="190"/>
    </location>
</feature>
<dbReference type="InterPro" id="IPR011657">
    <property type="entry name" value="CNT_C_dom"/>
</dbReference>
<dbReference type="Pfam" id="PF07662">
    <property type="entry name" value="Nucleos_tra2_C"/>
    <property type="match status" value="1"/>
</dbReference>
<protein>
    <submittedName>
        <fullName evidence="11">Nucleoside transporter NupC</fullName>
    </submittedName>
</protein>
<dbReference type="PANTHER" id="PTHR10590">
    <property type="entry name" value="SODIUM/NUCLEOSIDE COTRANSPORTER"/>
    <property type="match status" value="1"/>
</dbReference>
<dbReference type="InterPro" id="IPR008276">
    <property type="entry name" value="C_nuclsd_transpt"/>
</dbReference>
<accession>A0A1Q9GXB7</accession>
<evidence type="ECO:0000259" key="10">
    <source>
        <dbReference type="Pfam" id="PF07670"/>
    </source>
</evidence>
<evidence type="ECO:0000256" key="2">
    <source>
        <dbReference type="ARBA" id="ARBA00009033"/>
    </source>
</evidence>
<dbReference type="InterPro" id="IPR011642">
    <property type="entry name" value="Gate_dom"/>
</dbReference>
<feature type="transmembrane region" description="Helical" evidence="7">
    <location>
        <begin position="197"/>
        <end position="217"/>
    </location>
</feature>
<feature type="transmembrane region" description="Helical" evidence="7">
    <location>
        <begin position="343"/>
        <end position="363"/>
    </location>
</feature>
<feature type="transmembrane region" description="Helical" evidence="7">
    <location>
        <begin position="110"/>
        <end position="128"/>
    </location>
</feature>
<comment type="caution">
    <text evidence="11">The sequence shown here is derived from an EMBL/GenBank/DDBJ whole genome shotgun (WGS) entry which is preliminary data.</text>
</comment>
<evidence type="ECO:0000256" key="4">
    <source>
        <dbReference type="ARBA" id="ARBA00022692"/>
    </source>
</evidence>
<dbReference type="GO" id="GO:0015293">
    <property type="term" value="F:symporter activity"/>
    <property type="evidence" value="ECO:0007669"/>
    <property type="project" value="TreeGrafter"/>
</dbReference>
<dbReference type="PANTHER" id="PTHR10590:SF4">
    <property type="entry name" value="SOLUTE CARRIER FAMILY 28 MEMBER 3"/>
    <property type="match status" value="1"/>
</dbReference>
<feature type="transmembrane region" description="Helical" evidence="7">
    <location>
        <begin position="384"/>
        <end position="402"/>
    </location>
</feature>
<feature type="domain" description="Concentrative nucleoside transporter C-terminal" evidence="9">
    <location>
        <begin position="197"/>
        <end position="400"/>
    </location>
</feature>
<dbReference type="STRING" id="1903952.BIT28_00665"/>
<feature type="domain" description="Nucleoside transporter/FeoB GTPase Gate" evidence="10">
    <location>
        <begin position="94"/>
        <end position="192"/>
    </location>
</feature>
<evidence type="ECO:0000313" key="12">
    <source>
        <dbReference type="Proteomes" id="UP000186905"/>
    </source>
</evidence>
<evidence type="ECO:0000313" key="11">
    <source>
        <dbReference type="EMBL" id="OLQ79801.1"/>
    </source>
</evidence>
<name>A0A1Q9GXB7_9GAMM</name>
<evidence type="ECO:0000256" key="5">
    <source>
        <dbReference type="ARBA" id="ARBA00022989"/>
    </source>
</evidence>
<dbReference type="Pfam" id="PF07670">
    <property type="entry name" value="Gate"/>
    <property type="match status" value="1"/>
</dbReference>
<comment type="similarity">
    <text evidence="2">Belongs to the concentrative nucleoside transporter (CNT) (TC 2.A.41) family.</text>
</comment>